<dbReference type="InterPro" id="IPR017853">
    <property type="entry name" value="GH"/>
</dbReference>
<evidence type="ECO:0000313" key="4">
    <source>
        <dbReference type="Proteomes" id="UP001209878"/>
    </source>
</evidence>
<feature type="domain" description="GH18" evidence="2">
    <location>
        <begin position="8"/>
        <end position="378"/>
    </location>
</feature>
<dbReference type="EMBL" id="JAODUO010000552">
    <property type="protein sequence ID" value="KAK2178232.1"/>
    <property type="molecule type" value="Genomic_DNA"/>
</dbReference>
<dbReference type="Gene3D" id="3.20.20.80">
    <property type="entry name" value="Glycosidases"/>
    <property type="match status" value="1"/>
</dbReference>
<dbReference type="InterPro" id="IPR050314">
    <property type="entry name" value="Glycosyl_Hydrlase_18"/>
</dbReference>
<dbReference type="GO" id="GO:0008061">
    <property type="term" value="F:chitin binding"/>
    <property type="evidence" value="ECO:0007669"/>
    <property type="project" value="InterPro"/>
</dbReference>
<keyword evidence="4" id="KW-1185">Reference proteome</keyword>
<dbReference type="GO" id="GO:0005975">
    <property type="term" value="P:carbohydrate metabolic process"/>
    <property type="evidence" value="ECO:0007669"/>
    <property type="project" value="InterPro"/>
</dbReference>
<name>A0AAD9KVR8_RIDPI</name>
<proteinExistence type="predicted"/>
<protein>
    <recommendedName>
        <fullName evidence="2">GH18 domain-containing protein</fullName>
    </recommendedName>
</protein>
<dbReference type="SMART" id="SM00636">
    <property type="entry name" value="Glyco_18"/>
    <property type="match status" value="1"/>
</dbReference>
<dbReference type="GO" id="GO:0005576">
    <property type="term" value="C:extracellular region"/>
    <property type="evidence" value="ECO:0007669"/>
    <property type="project" value="TreeGrafter"/>
</dbReference>
<dbReference type="GO" id="GO:0004568">
    <property type="term" value="F:chitinase activity"/>
    <property type="evidence" value="ECO:0007669"/>
    <property type="project" value="TreeGrafter"/>
</dbReference>
<dbReference type="PANTHER" id="PTHR11177:SF317">
    <property type="entry name" value="CHITINASE 12-RELATED"/>
    <property type="match status" value="1"/>
</dbReference>
<dbReference type="InterPro" id="IPR001223">
    <property type="entry name" value="Glyco_hydro18_cat"/>
</dbReference>
<evidence type="ECO:0000313" key="3">
    <source>
        <dbReference type="EMBL" id="KAK2178232.1"/>
    </source>
</evidence>
<dbReference type="AlphaFoldDB" id="A0AAD9KVR8"/>
<comment type="caution">
    <text evidence="3">The sequence shown here is derived from an EMBL/GenBank/DDBJ whole genome shotgun (WGS) entry which is preliminary data.</text>
</comment>
<reference evidence="3" key="1">
    <citation type="journal article" date="2023" name="Mol. Biol. Evol.">
        <title>Third-Generation Sequencing Reveals the Adaptive Role of the Epigenome in Three Deep-Sea Polychaetes.</title>
        <authorList>
            <person name="Perez M."/>
            <person name="Aroh O."/>
            <person name="Sun Y."/>
            <person name="Lan Y."/>
            <person name="Juniper S.K."/>
            <person name="Young C.R."/>
            <person name="Angers B."/>
            <person name="Qian P.Y."/>
        </authorList>
    </citation>
    <scope>NUCLEOTIDE SEQUENCE</scope>
    <source>
        <strain evidence="3">R07B-5</strain>
    </source>
</reference>
<dbReference type="InterPro" id="IPR011583">
    <property type="entry name" value="Chitinase_II/V-like_cat"/>
</dbReference>
<dbReference type="PROSITE" id="PS51910">
    <property type="entry name" value="GH18_2"/>
    <property type="match status" value="1"/>
</dbReference>
<evidence type="ECO:0000256" key="1">
    <source>
        <dbReference type="ARBA" id="ARBA00023157"/>
    </source>
</evidence>
<organism evidence="3 4">
    <name type="scientific">Ridgeia piscesae</name>
    <name type="common">Tubeworm</name>
    <dbReference type="NCBI Taxonomy" id="27915"/>
    <lineage>
        <taxon>Eukaryota</taxon>
        <taxon>Metazoa</taxon>
        <taxon>Spiralia</taxon>
        <taxon>Lophotrochozoa</taxon>
        <taxon>Annelida</taxon>
        <taxon>Polychaeta</taxon>
        <taxon>Sedentaria</taxon>
        <taxon>Canalipalpata</taxon>
        <taxon>Sabellida</taxon>
        <taxon>Siboglinidae</taxon>
        <taxon>Ridgeia</taxon>
    </lineage>
</organism>
<keyword evidence="1" id="KW-1015">Disulfide bond</keyword>
<dbReference type="FunFam" id="3.10.50.10:FF:000001">
    <property type="entry name" value="Chitinase 3-like 1"/>
    <property type="match status" value="1"/>
</dbReference>
<gene>
    <name evidence="3" type="ORF">NP493_552g01040</name>
</gene>
<dbReference type="Pfam" id="PF00704">
    <property type="entry name" value="Glyco_hydro_18"/>
    <property type="match status" value="1"/>
</dbReference>
<accession>A0AAD9KVR8</accession>
<evidence type="ECO:0000259" key="2">
    <source>
        <dbReference type="PROSITE" id="PS51910"/>
    </source>
</evidence>
<dbReference type="Gene3D" id="3.10.50.10">
    <property type="match status" value="1"/>
</dbReference>
<dbReference type="Proteomes" id="UP001209878">
    <property type="component" value="Unassembled WGS sequence"/>
</dbReference>
<dbReference type="InterPro" id="IPR029070">
    <property type="entry name" value="Chitinase_insertion_sf"/>
</dbReference>
<dbReference type="GO" id="GO:0006032">
    <property type="term" value="P:chitin catabolic process"/>
    <property type="evidence" value="ECO:0007669"/>
    <property type="project" value="TreeGrafter"/>
</dbReference>
<sequence>MYILNVAYKRVCYYTNRSRYRPGKGRFLPEYIDPFLCTHINYAFATMRNDVIAPSDKHDESRVTLYERVIDIKKQNPKLKVLLSVGGPATPMKDVCTMLKSRSKRRKFVKSCITFLTGRNFDGLSLDFKYTGSRGSSYKKGFASLISKLSKAFKTDGKRRRRKSLLLTAAVPAKRTEIDSGYYVKYVCRKLDFVNVMTYDFHGSWEKRTGFNAPLDKRNKYKSNRRLNMKYAVRYWLRRGCNRRKLVVGMTTYGRSFKLKNAAISGVRAPCSGDPPKGEFTGKAGMYSYYEICRYFIKNNKHNVKWQRKQKVPYVTKGNVWVGYDNEYSLEQKVRWLKHKRLAGWMVWKLDMDDFTGQFCGAGKYPLITRLNKALQGKYMRVTRYDCHTVTVTAHAHSKARMHNTHASTHVNSCVVRHYGQHDMLLILAPSLYLYLYLVVWKLWCNNSAWQETNTAYYNCHDDISNKGSR</sequence>
<dbReference type="SUPFAM" id="SSF51445">
    <property type="entry name" value="(Trans)glycosidases"/>
    <property type="match status" value="1"/>
</dbReference>
<dbReference type="SUPFAM" id="SSF54556">
    <property type="entry name" value="Chitinase insertion domain"/>
    <property type="match status" value="1"/>
</dbReference>
<dbReference type="PANTHER" id="PTHR11177">
    <property type="entry name" value="CHITINASE"/>
    <property type="match status" value="1"/>
</dbReference>